<sequence>MPDRVVASANGYYVFECRTGSAGDTQVHYEARQGARCVERFEQLDDARRFVETVHMREEEDNYRE</sequence>
<dbReference type="AlphaFoldDB" id="A0A5R9QB37"/>
<dbReference type="Proteomes" id="UP000306753">
    <property type="component" value="Unassembled WGS sequence"/>
</dbReference>
<keyword evidence="2" id="KW-1185">Reference proteome</keyword>
<proteinExistence type="predicted"/>
<dbReference type="EMBL" id="QLAG01000031">
    <property type="protein sequence ID" value="TLX61895.1"/>
    <property type="molecule type" value="Genomic_DNA"/>
</dbReference>
<protein>
    <recommendedName>
        <fullName evidence="3">DUF1508 domain-containing protein</fullName>
    </recommendedName>
</protein>
<name>A0A5R9QB37_9GAMM</name>
<dbReference type="RefSeq" id="WP_138406345.1">
    <property type="nucleotide sequence ID" value="NZ_QLAE01000001.1"/>
</dbReference>
<accession>A0A5R9QB37</accession>
<comment type="caution">
    <text evidence="1">The sequence shown here is derived from an EMBL/GenBank/DDBJ whole genome shotgun (WGS) entry which is preliminary data.</text>
</comment>
<organism evidence="1 2">
    <name type="scientific">Stutzerimonas nosocomialis</name>
    <dbReference type="NCBI Taxonomy" id="1056496"/>
    <lineage>
        <taxon>Bacteria</taxon>
        <taxon>Pseudomonadati</taxon>
        <taxon>Pseudomonadota</taxon>
        <taxon>Gammaproteobacteria</taxon>
        <taxon>Pseudomonadales</taxon>
        <taxon>Pseudomonadaceae</taxon>
        <taxon>Stutzerimonas</taxon>
    </lineage>
</organism>
<dbReference type="OrthoDB" id="6966056at2"/>
<gene>
    <name evidence="1" type="ORF">DN820_19080</name>
</gene>
<reference evidence="1 2" key="1">
    <citation type="journal article" date="2017" name="Eur. J. Clin. Microbiol. Infect. Dis.">
        <title>Uncommonly isolated clinical Pseudomonas: identification and phylogenetic assignation.</title>
        <authorList>
            <person name="Mulet M."/>
            <person name="Gomila M."/>
            <person name="Ramirez A."/>
            <person name="Cardew S."/>
            <person name="Moore E.R."/>
            <person name="Lalucat J."/>
            <person name="Garcia-Valdes E."/>
        </authorList>
    </citation>
    <scope>NUCLEOTIDE SEQUENCE [LARGE SCALE GENOMIC DNA]</scope>
    <source>
        <strain evidence="1 2">SD129</strain>
    </source>
</reference>
<evidence type="ECO:0000313" key="1">
    <source>
        <dbReference type="EMBL" id="TLX61895.1"/>
    </source>
</evidence>
<evidence type="ECO:0000313" key="2">
    <source>
        <dbReference type="Proteomes" id="UP000306753"/>
    </source>
</evidence>
<evidence type="ECO:0008006" key="3">
    <source>
        <dbReference type="Google" id="ProtNLM"/>
    </source>
</evidence>